<name>A0A0B5QDR2_CLOBE</name>
<evidence type="ECO:0000313" key="5">
    <source>
        <dbReference type="Proteomes" id="UP000031866"/>
    </source>
</evidence>
<dbReference type="InterPro" id="IPR009057">
    <property type="entry name" value="Homeodomain-like_sf"/>
</dbReference>
<dbReference type="InterPro" id="IPR001647">
    <property type="entry name" value="HTH_TetR"/>
</dbReference>
<organism evidence="4 5">
    <name type="scientific">Clostridium beijerinckii</name>
    <name type="common">Clostridium MP</name>
    <dbReference type="NCBI Taxonomy" id="1520"/>
    <lineage>
        <taxon>Bacteria</taxon>
        <taxon>Bacillati</taxon>
        <taxon>Bacillota</taxon>
        <taxon>Clostridia</taxon>
        <taxon>Eubacteriales</taxon>
        <taxon>Clostridiaceae</taxon>
        <taxon>Clostridium</taxon>
    </lineage>
</organism>
<dbReference type="RefSeq" id="WP_041898128.1">
    <property type="nucleotide sequence ID" value="NZ_CP010086.2"/>
</dbReference>
<evidence type="ECO:0000256" key="1">
    <source>
        <dbReference type="ARBA" id="ARBA00023125"/>
    </source>
</evidence>
<dbReference type="STRING" id="1520.LF65_03822"/>
<dbReference type="AlphaFoldDB" id="A0A0B5QDR2"/>
<dbReference type="EMBL" id="CP010086">
    <property type="protein sequence ID" value="AJH00375.1"/>
    <property type="molecule type" value="Genomic_DNA"/>
</dbReference>
<proteinExistence type="predicted"/>
<reference evidence="5" key="1">
    <citation type="submission" date="2014-12" db="EMBL/GenBank/DDBJ databases">
        <title>Genome sequence of Clostridium beijerinckii strain 59B.</title>
        <authorList>
            <person name="Little G.T."/>
            <person name="Minton N.P."/>
        </authorList>
    </citation>
    <scope>NUCLEOTIDE SEQUENCE [LARGE SCALE GENOMIC DNA]</scope>
    <source>
        <strain evidence="5">59B</strain>
    </source>
</reference>
<dbReference type="SUPFAM" id="SSF46689">
    <property type="entry name" value="Homeodomain-like"/>
    <property type="match status" value="1"/>
</dbReference>
<feature type="DNA-binding region" description="H-T-H motif" evidence="2">
    <location>
        <begin position="37"/>
        <end position="56"/>
    </location>
</feature>
<dbReference type="Gene3D" id="1.10.357.10">
    <property type="entry name" value="Tetracycline Repressor, domain 2"/>
    <property type="match status" value="1"/>
</dbReference>
<gene>
    <name evidence="4" type="ORF">LF65_03822</name>
</gene>
<accession>A0A0B5QDR2</accession>
<dbReference type="InterPro" id="IPR050624">
    <property type="entry name" value="HTH-type_Tx_Regulator"/>
</dbReference>
<evidence type="ECO:0000313" key="4">
    <source>
        <dbReference type="EMBL" id="AJH00375.1"/>
    </source>
</evidence>
<feature type="domain" description="HTH tetR-type" evidence="3">
    <location>
        <begin position="14"/>
        <end position="74"/>
    </location>
</feature>
<evidence type="ECO:0000256" key="2">
    <source>
        <dbReference type="PROSITE-ProRule" id="PRU00335"/>
    </source>
</evidence>
<dbReference type="Pfam" id="PF00440">
    <property type="entry name" value="TetR_N"/>
    <property type="match status" value="1"/>
</dbReference>
<dbReference type="PANTHER" id="PTHR43479">
    <property type="entry name" value="ACREF/ENVCD OPERON REPRESSOR-RELATED"/>
    <property type="match status" value="1"/>
</dbReference>
<dbReference type="PRINTS" id="PR00455">
    <property type="entry name" value="HTHTETR"/>
</dbReference>
<dbReference type="InterPro" id="IPR023772">
    <property type="entry name" value="DNA-bd_HTH_TetR-type_CS"/>
</dbReference>
<sequence>MERKTRIPTQKRALEKYDRILEAAFKLFNEKGYYNTTTADISNEANVATGSVYAYFEDKKEIYLKVIERINQKFDYPSHDYWLENADKEFDNAEVVKPLFKVFIKMMLDYHDCSKTFHDEMEALTLLDKDVAALRKEYDEQRKDKIKEIFKALSIPFNSEEEEKLFYHYSFFITDDVCHKIKFDDEIKDIDLCIEKCVNMLYCLFKDCTNYNKGNIGY</sequence>
<dbReference type="GO" id="GO:0003677">
    <property type="term" value="F:DNA binding"/>
    <property type="evidence" value="ECO:0007669"/>
    <property type="project" value="UniProtKB-UniRule"/>
</dbReference>
<dbReference type="KEGG" id="cbei:LF65_03822"/>
<dbReference type="Proteomes" id="UP000031866">
    <property type="component" value="Chromosome"/>
</dbReference>
<protein>
    <submittedName>
        <fullName evidence="4">TetR family transcriptional regulator</fullName>
    </submittedName>
</protein>
<dbReference type="OrthoDB" id="9808476at2"/>
<dbReference type="PANTHER" id="PTHR43479:SF11">
    <property type="entry name" value="ACREF_ENVCD OPERON REPRESSOR-RELATED"/>
    <property type="match status" value="1"/>
</dbReference>
<dbReference type="PROSITE" id="PS01081">
    <property type="entry name" value="HTH_TETR_1"/>
    <property type="match status" value="1"/>
</dbReference>
<evidence type="ECO:0000259" key="3">
    <source>
        <dbReference type="PROSITE" id="PS50977"/>
    </source>
</evidence>
<keyword evidence="1 2" id="KW-0238">DNA-binding</keyword>
<dbReference type="PROSITE" id="PS50977">
    <property type="entry name" value="HTH_TETR_2"/>
    <property type="match status" value="1"/>
</dbReference>
<dbReference type="Gene3D" id="1.10.10.60">
    <property type="entry name" value="Homeodomain-like"/>
    <property type="match status" value="1"/>
</dbReference>